<organism evidence="5 6">
    <name type="scientific">Sphingobium boeckii</name>
    <dbReference type="NCBI Taxonomy" id="1082345"/>
    <lineage>
        <taxon>Bacteria</taxon>
        <taxon>Pseudomonadati</taxon>
        <taxon>Pseudomonadota</taxon>
        <taxon>Alphaproteobacteria</taxon>
        <taxon>Sphingomonadales</taxon>
        <taxon>Sphingomonadaceae</taxon>
        <taxon>Sphingobium</taxon>
    </lineage>
</organism>
<evidence type="ECO:0000256" key="3">
    <source>
        <dbReference type="SAM" id="SignalP"/>
    </source>
</evidence>
<dbReference type="EMBL" id="JACIJC010000003">
    <property type="protein sequence ID" value="MBB5685955.1"/>
    <property type="molecule type" value="Genomic_DNA"/>
</dbReference>
<evidence type="ECO:0000259" key="4">
    <source>
        <dbReference type="Pfam" id="PF01738"/>
    </source>
</evidence>
<keyword evidence="1" id="KW-0378">Hydrolase</keyword>
<reference evidence="5 6" key="1">
    <citation type="submission" date="2020-08" db="EMBL/GenBank/DDBJ databases">
        <title>Genomic Encyclopedia of Type Strains, Phase IV (KMG-IV): sequencing the most valuable type-strain genomes for metagenomic binning, comparative biology and taxonomic classification.</title>
        <authorList>
            <person name="Goeker M."/>
        </authorList>
    </citation>
    <scope>NUCLEOTIDE SEQUENCE [LARGE SCALE GENOMIC DNA]</scope>
    <source>
        <strain evidence="5 6">DSM 25079</strain>
    </source>
</reference>
<accession>A0A7W9EFE4</accession>
<gene>
    <name evidence="5" type="ORF">FHS49_001971</name>
</gene>
<dbReference type="GO" id="GO:0016787">
    <property type="term" value="F:hydrolase activity"/>
    <property type="evidence" value="ECO:0007669"/>
    <property type="project" value="UniProtKB-KW"/>
</dbReference>
<dbReference type="PANTHER" id="PTHR48081:SF6">
    <property type="entry name" value="PEPTIDASE S9 PROLYL OLIGOPEPTIDASE CATALYTIC DOMAIN-CONTAINING PROTEIN"/>
    <property type="match status" value="1"/>
</dbReference>
<dbReference type="PANTHER" id="PTHR48081">
    <property type="entry name" value="AB HYDROLASE SUPERFAMILY PROTEIN C4A8.06C"/>
    <property type="match status" value="1"/>
</dbReference>
<dbReference type="InterPro" id="IPR050300">
    <property type="entry name" value="GDXG_lipolytic_enzyme"/>
</dbReference>
<evidence type="ECO:0000256" key="2">
    <source>
        <dbReference type="SAM" id="MobiDB-lite"/>
    </source>
</evidence>
<dbReference type="Proteomes" id="UP000549617">
    <property type="component" value="Unassembled WGS sequence"/>
</dbReference>
<keyword evidence="3" id="KW-0732">Signal</keyword>
<sequence>MTLGLIAILHVSVIASPAYAQSAPTPEIVKIWPGQAPGTEDWKGPETDSPVKLPGAAPISMVSNVTVPTLTVYRPKAETANGTAMIVVPGGGFQTLAMTHEGEMVALWLAERGITAFVLKYRVRPIAGFKMPQDLRKNAERFREFADSFLPGRANAYADATQSIRFLRANAARFAIAPDRLGMIGFSAGAITTMAMATNESAADRPNFAAPIYGAMLDKGPPVGGPPLFIAVTQDDNAVPAGESINIFTRWTAANLPAELHIYESGGHGFGMMKKNKPVDGWITAYEAWLRSHGWMGAPKAP</sequence>
<feature type="chain" id="PRO_5031151656" evidence="3">
    <location>
        <begin position="21"/>
        <end position="302"/>
    </location>
</feature>
<evidence type="ECO:0000313" key="6">
    <source>
        <dbReference type="Proteomes" id="UP000549617"/>
    </source>
</evidence>
<dbReference type="InterPro" id="IPR002925">
    <property type="entry name" value="Dienelactn_hydro"/>
</dbReference>
<comment type="caution">
    <text evidence="5">The sequence shown here is derived from an EMBL/GenBank/DDBJ whole genome shotgun (WGS) entry which is preliminary data.</text>
</comment>
<feature type="signal peptide" evidence="3">
    <location>
        <begin position="1"/>
        <end position="20"/>
    </location>
</feature>
<protein>
    <submittedName>
        <fullName evidence="5">Acetyl esterase/lipase</fullName>
    </submittedName>
</protein>
<dbReference type="InterPro" id="IPR029058">
    <property type="entry name" value="AB_hydrolase_fold"/>
</dbReference>
<feature type="domain" description="Dienelactone hydrolase" evidence="4">
    <location>
        <begin position="105"/>
        <end position="296"/>
    </location>
</feature>
<evidence type="ECO:0000256" key="1">
    <source>
        <dbReference type="ARBA" id="ARBA00022801"/>
    </source>
</evidence>
<dbReference type="AlphaFoldDB" id="A0A7W9EFE4"/>
<keyword evidence="6" id="KW-1185">Reference proteome</keyword>
<evidence type="ECO:0000313" key="5">
    <source>
        <dbReference type="EMBL" id="MBB5685955.1"/>
    </source>
</evidence>
<feature type="region of interest" description="Disordered" evidence="2">
    <location>
        <begin position="34"/>
        <end position="55"/>
    </location>
</feature>
<proteinExistence type="predicted"/>
<dbReference type="SUPFAM" id="SSF53474">
    <property type="entry name" value="alpha/beta-Hydrolases"/>
    <property type="match status" value="1"/>
</dbReference>
<dbReference type="Pfam" id="PF01738">
    <property type="entry name" value="DLH"/>
    <property type="match status" value="1"/>
</dbReference>
<dbReference type="Gene3D" id="3.40.50.1820">
    <property type="entry name" value="alpha/beta hydrolase"/>
    <property type="match status" value="1"/>
</dbReference>
<dbReference type="RefSeq" id="WP_184017875.1">
    <property type="nucleotide sequence ID" value="NZ_JACIJC010000003.1"/>
</dbReference>
<name>A0A7W9EFE4_9SPHN</name>